<accession>A0ABN3P2F8</accession>
<name>A0ABN3P2F8_9ACTN</name>
<comment type="caution">
    <text evidence="1">The sequence shown here is derived from an EMBL/GenBank/DDBJ whole genome shotgun (WGS) entry which is preliminary data.</text>
</comment>
<reference evidence="1 2" key="1">
    <citation type="journal article" date="2019" name="Int. J. Syst. Evol. Microbiol.">
        <title>The Global Catalogue of Microorganisms (GCM) 10K type strain sequencing project: providing services to taxonomists for standard genome sequencing and annotation.</title>
        <authorList>
            <consortium name="The Broad Institute Genomics Platform"/>
            <consortium name="The Broad Institute Genome Sequencing Center for Infectious Disease"/>
            <person name="Wu L."/>
            <person name="Ma J."/>
        </authorList>
    </citation>
    <scope>NUCLEOTIDE SEQUENCE [LARGE SCALE GENOMIC DNA]</scope>
    <source>
        <strain evidence="1 2">JCM 6924</strain>
    </source>
</reference>
<proteinExistence type="predicted"/>
<keyword evidence="2" id="KW-1185">Reference proteome</keyword>
<evidence type="ECO:0000313" key="1">
    <source>
        <dbReference type="EMBL" id="GAA2554644.1"/>
    </source>
</evidence>
<dbReference type="EMBL" id="BAAATM010000022">
    <property type="protein sequence ID" value="GAA2554644.1"/>
    <property type="molecule type" value="Genomic_DNA"/>
</dbReference>
<gene>
    <name evidence="1" type="ORF">GCM10010423_64780</name>
</gene>
<evidence type="ECO:0000313" key="2">
    <source>
        <dbReference type="Proteomes" id="UP001501095"/>
    </source>
</evidence>
<dbReference type="Proteomes" id="UP001501095">
    <property type="component" value="Unassembled WGS sequence"/>
</dbReference>
<protein>
    <submittedName>
        <fullName evidence="1">Uncharacterized protein</fullName>
    </submittedName>
</protein>
<organism evidence="1 2">
    <name type="scientific">Streptomyces levis</name>
    <dbReference type="NCBI Taxonomy" id="285566"/>
    <lineage>
        <taxon>Bacteria</taxon>
        <taxon>Bacillati</taxon>
        <taxon>Actinomycetota</taxon>
        <taxon>Actinomycetes</taxon>
        <taxon>Kitasatosporales</taxon>
        <taxon>Streptomycetaceae</taxon>
        <taxon>Streptomyces</taxon>
    </lineage>
</organism>
<sequence>MFNLKCALCDNATDFVLTQNSRGVTQIECVNYEEHDEYMRNPGKVPQTKNPE</sequence>